<dbReference type="PANTHER" id="PTHR45138:SF9">
    <property type="entry name" value="DIGUANYLATE CYCLASE DGCM-RELATED"/>
    <property type="match status" value="1"/>
</dbReference>
<dbReference type="GO" id="GO:0052621">
    <property type="term" value="F:diguanylate cyclase activity"/>
    <property type="evidence" value="ECO:0007669"/>
    <property type="project" value="UniProtKB-EC"/>
</dbReference>
<keyword evidence="5" id="KW-0808">Transferase</keyword>
<keyword evidence="5" id="KW-0548">Nucleotidyltransferase</keyword>
<proteinExistence type="predicted"/>
<protein>
    <recommendedName>
        <fullName evidence="1">diguanylate cyclase</fullName>
        <ecNumber evidence="1">2.7.7.65</ecNumber>
    </recommendedName>
</protein>
<sequence length="61" mass="6449">CDLQTTISVSVGAAQFDPVRHAGGDELIHDADQALYRAKERGRNRVELSPQSASVGTVALA</sequence>
<dbReference type="Proteomes" id="UP001596501">
    <property type="component" value="Unassembled WGS sequence"/>
</dbReference>
<dbReference type="RefSeq" id="WP_382228515.1">
    <property type="nucleotide sequence ID" value="NZ_JBHTCA010000045.1"/>
</dbReference>
<gene>
    <name evidence="5" type="ORF">ACFQPB_22965</name>
</gene>
<dbReference type="InterPro" id="IPR050469">
    <property type="entry name" value="Diguanylate_Cyclase"/>
</dbReference>
<organism evidence="5 6">
    <name type="scientific">Hydrogenophaga atypica</name>
    <dbReference type="NCBI Taxonomy" id="249409"/>
    <lineage>
        <taxon>Bacteria</taxon>
        <taxon>Pseudomonadati</taxon>
        <taxon>Pseudomonadota</taxon>
        <taxon>Betaproteobacteria</taxon>
        <taxon>Burkholderiales</taxon>
        <taxon>Comamonadaceae</taxon>
        <taxon>Hydrogenophaga</taxon>
    </lineage>
</organism>
<comment type="caution">
    <text evidence="5">The sequence shown here is derived from an EMBL/GenBank/DDBJ whole genome shotgun (WGS) entry which is preliminary data.</text>
</comment>
<comment type="catalytic activity">
    <reaction evidence="2">
        <text>2 GTP = 3',3'-c-di-GMP + 2 diphosphate</text>
        <dbReference type="Rhea" id="RHEA:24898"/>
        <dbReference type="ChEBI" id="CHEBI:33019"/>
        <dbReference type="ChEBI" id="CHEBI:37565"/>
        <dbReference type="ChEBI" id="CHEBI:58805"/>
        <dbReference type="EC" id="2.7.7.65"/>
    </reaction>
</comment>
<feature type="region of interest" description="Disordered" evidence="3">
    <location>
        <begin position="42"/>
        <end position="61"/>
    </location>
</feature>
<name>A0ABW2QRM6_9BURK</name>
<feature type="non-terminal residue" evidence="5">
    <location>
        <position position="1"/>
    </location>
</feature>
<feature type="domain" description="GGDEF" evidence="4">
    <location>
        <begin position="1"/>
        <end position="51"/>
    </location>
</feature>
<reference evidence="6" key="1">
    <citation type="journal article" date="2019" name="Int. J. Syst. Evol. Microbiol.">
        <title>The Global Catalogue of Microorganisms (GCM) 10K type strain sequencing project: providing services to taxonomists for standard genome sequencing and annotation.</title>
        <authorList>
            <consortium name="The Broad Institute Genomics Platform"/>
            <consortium name="The Broad Institute Genome Sequencing Center for Infectious Disease"/>
            <person name="Wu L."/>
            <person name="Ma J."/>
        </authorList>
    </citation>
    <scope>NUCLEOTIDE SEQUENCE [LARGE SCALE GENOMIC DNA]</scope>
    <source>
        <strain evidence="6">CGMCC 1.12371</strain>
    </source>
</reference>
<evidence type="ECO:0000313" key="5">
    <source>
        <dbReference type="EMBL" id="MFC7411721.1"/>
    </source>
</evidence>
<dbReference type="SUPFAM" id="SSF55073">
    <property type="entry name" value="Nucleotide cyclase"/>
    <property type="match status" value="1"/>
</dbReference>
<dbReference type="InterPro" id="IPR043128">
    <property type="entry name" value="Rev_trsase/Diguanyl_cyclase"/>
</dbReference>
<accession>A0ABW2QRM6</accession>
<evidence type="ECO:0000256" key="3">
    <source>
        <dbReference type="SAM" id="MobiDB-lite"/>
    </source>
</evidence>
<evidence type="ECO:0000259" key="4">
    <source>
        <dbReference type="PROSITE" id="PS50887"/>
    </source>
</evidence>
<evidence type="ECO:0000256" key="2">
    <source>
        <dbReference type="ARBA" id="ARBA00034247"/>
    </source>
</evidence>
<keyword evidence="6" id="KW-1185">Reference proteome</keyword>
<dbReference type="InterPro" id="IPR000160">
    <property type="entry name" value="GGDEF_dom"/>
</dbReference>
<evidence type="ECO:0000256" key="1">
    <source>
        <dbReference type="ARBA" id="ARBA00012528"/>
    </source>
</evidence>
<dbReference type="PROSITE" id="PS50887">
    <property type="entry name" value="GGDEF"/>
    <property type="match status" value="1"/>
</dbReference>
<dbReference type="PANTHER" id="PTHR45138">
    <property type="entry name" value="REGULATORY COMPONENTS OF SENSORY TRANSDUCTION SYSTEM"/>
    <property type="match status" value="1"/>
</dbReference>
<dbReference type="Pfam" id="PF00990">
    <property type="entry name" value="GGDEF"/>
    <property type="match status" value="1"/>
</dbReference>
<dbReference type="EMBL" id="JBHTCA010000045">
    <property type="protein sequence ID" value="MFC7411721.1"/>
    <property type="molecule type" value="Genomic_DNA"/>
</dbReference>
<evidence type="ECO:0000313" key="6">
    <source>
        <dbReference type="Proteomes" id="UP001596501"/>
    </source>
</evidence>
<dbReference type="InterPro" id="IPR029787">
    <property type="entry name" value="Nucleotide_cyclase"/>
</dbReference>
<dbReference type="EC" id="2.7.7.65" evidence="1"/>
<dbReference type="Gene3D" id="3.30.70.270">
    <property type="match status" value="1"/>
</dbReference>